<proteinExistence type="predicted"/>
<dbReference type="OrthoDB" id="303214at2759"/>
<protein>
    <submittedName>
        <fullName evidence="1">Uncharacterized protein</fullName>
    </submittedName>
</protein>
<dbReference type="EMBL" id="CAJJDN010000030">
    <property type="protein sequence ID" value="CAD8073342.1"/>
    <property type="molecule type" value="Genomic_DNA"/>
</dbReference>
<dbReference type="Proteomes" id="UP000692954">
    <property type="component" value="Unassembled WGS sequence"/>
</dbReference>
<reference evidence="1" key="1">
    <citation type="submission" date="2021-01" db="EMBL/GenBank/DDBJ databases">
        <authorList>
            <consortium name="Genoscope - CEA"/>
            <person name="William W."/>
        </authorList>
    </citation>
    <scope>NUCLEOTIDE SEQUENCE</scope>
</reference>
<sequence>MFNYYNQKEKNAVETLLNLGHTEDSLHEIDYDKEIKKLLRRTQSNSLAEARKIIINLTQTNLSTPQNPFSNLNSPANDSRCRTELRTMSLYRNQDKVLAPLIQQHKFVITQIKTNRIRHSSEYKTAQVQTVQVASTLQEFNFNFFEKNSNIQSKKLTKSQPKYFLRFKKRQL</sequence>
<keyword evidence="2" id="KW-1185">Reference proteome</keyword>
<evidence type="ECO:0000313" key="2">
    <source>
        <dbReference type="Proteomes" id="UP000692954"/>
    </source>
</evidence>
<organism evidence="1 2">
    <name type="scientific">Paramecium sonneborni</name>
    <dbReference type="NCBI Taxonomy" id="65129"/>
    <lineage>
        <taxon>Eukaryota</taxon>
        <taxon>Sar</taxon>
        <taxon>Alveolata</taxon>
        <taxon>Ciliophora</taxon>
        <taxon>Intramacronucleata</taxon>
        <taxon>Oligohymenophorea</taxon>
        <taxon>Peniculida</taxon>
        <taxon>Parameciidae</taxon>
        <taxon>Paramecium</taxon>
    </lineage>
</organism>
<comment type="caution">
    <text evidence="1">The sequence shown here is derived from an EMBL/GenBank/DDBJ whole genome shotgun (WGS) entry which is preliminary data.</text>
</comment>
<gene>
    <name evidence="1" type="ORF">PSON_ATCC_30995.1.T0300270</name>
</gene>
<accession>A0A8S1M3Z1</accession>
<dbReference type="AlphaFoldDB" id="A0A8S1M3Z1"/>
<evidence type="ECO:0000313" key="1">
    <source>
        <dbReference type="EMBL" id="CAD8073342.1"/>
    </source>
</evidence>
<name>A0A8S1M3Z1_9CILI</name>